<keyword evidence="1" id="KW-0614">Plasmid</keyword>
<geneLocation type="plasmid" evidence="1">
    <name>pVPS91</name>
</geneLocation>
<name>A0A1P8DR81_VIBPH</name>
<dbReference type="AlphaFoldDB" id="A0A1P8DR81"/>
<organism evidence="1">
    <name type="scientific">Vibrio parahaemolyticus</name>
    <dbReference type="NCBI Taxonomy" id="670"/>
    <lineage>
        <taxon>Bacteria</taxon>
        <taxon>Pseudomonadati</taxon>
        <taxon>Pseudomonadota</taxon>
        <taxon>Gammaproteobacteria</taxon>
        <taxon>Vibrionales</taxon>
        <taxon>Vibrionaceae</taxon>
        <taxon>Vibrio</taxon>
    </lineage>
</organism>
<dbReference type="RefSeq" id="WP_053309101.1">
    <property type="nucleotide sequence ID" value="NZ_CP035701.1"/>
</dbReference>
<sequence>MNQALQLNPTQVREQAIEKGIIVDYSILGKKAGFLTNVAVTPALAKAICKENGKYTEEDYLLMFLRLCVAQTKVAFTDNKNWGVIRLYYPMPIDGFLQPTEVVIKTDSIMADVTIMLAHEEGSHLSL</sequence>
<dbReference type="GeneID" id="83585770"/>
<reference evidence="1" key="1">
    <citation type="submission" date="2016-10" db="EMBL/GenBank/DDBJ databases">
        <title>Evolution and Comparative Genomics of Conjugative MDR Plasmids in Vibrio species.</title>
        <authorList>
            <person name="Li R."/>
            <person name="Ye L."/>
            <person name="Wong M.Ho.Yin."/>
            <person name="Zheng Z."/>
            <person name="Chan E.Wai.Chi."/>
            <person name="Chen S."/>
        </authorList>
    </citation>
    <scope>NUCLEOTIDE SEQUENCE</scope>
    <source>
        <plasmid evidence="1">pVPS91</plasmid>
    </source>
</reference>
<protein>
    <submittedName>
        <fullName evidence="1">Transcriptional regulator</fullName>
    </submittedName>
</protein>
<dbReference type="EMBL" id="KX957972">
    <property type="protein sequence ID" value="APU91625.1"/>
    <property type="molecule type" value="Genomic_DNA"/>
</dbReference>
<proteinExistence type="predicted"/>
<accession>A0A1P8DR81</accession>
<evidence type="ECO:0000313" key="1">
    <source>
        <dbReference type="EMBL" id="APU91625.1"/>
    </source>
</evidence>